<evidence type="ECO:0000256" key="4">
    <source>
        <dbReference type="ARBA" id="ARBA00023163"/>
    </source>
</evidence>
<proteinExistence type="predicted"/>
<dbReference type="InterPro" id="IPR036864">
    <property type="entry name" value="Zn2-C6_fun-type_DNA-bd_sf"/>
</dbReference>
<dbReference type="STRING" id="1073089.A0A1L9RN25"/>
<organism evidence="8 9">
    <name type="scientific">Aspergillus wentii DTO 134E9</name>
    <dbReference type="NCBI Taxonomy" id="1073089"/>
    <lineage>
        <taxon>Eukaryota</taxon>
        <taxon>Fungi</taxon>
        <taxon>Dikarya</taxon>
        <taxon>Ascomycota</taxon>
        <taxon>Pezizomycotina</taxon>
        <taxon>Eurotiomycetes</taxon>
        <taxon>Eurotiomycetidae</taxon>
        <taxon>Eurotiales</taxon>
        <taxon>Aspergillaceae</taxon>
        <taxon>Aspergillus</taxon>
        <taxon>Aspergillus subgen. Cremei</taxon>
    </lineage>
</organism>
<name>A0A1L9RN25_ASPWE</name>
<keyword evidence="4" id="KW-0804">Transcription</keyword>
<keyword evidence="9" id="KW-1185">Reference proteome</keyword>
<keyword evidence="2" id="KW-0805">Transcription regulation</keyword>
<dbReference type="GO" id="GO:0000976">
    <property type="term" value="F:transcription cis-regulatory region binding"/>
    <property type="evidence" value="ECO:0007669"/>
    <property type="project" value="TreeGrafter"/>
</dbReference>
<accession>A0A1L9RN25</accession>
<dbReference type="InterPro" id="IPR021858">
    <property type="entry name" value="Fun_TF"/>
</dbReference>
<dbReference type="GO" id="GO:0000981">
    <property type="term" value="F:DNA-binding transcription factor activity, RNA polymerase II-specific"/>
    <property type="evidence" value="ECO:0007669"/>
    <property type="project" value="InterPro"/>
</dbReference>
<protein>
    <recommendedName>
        <fullName evidence="7">Zn(2)-C6 fungal-type domain-containing protein</fullName>
    </recommendedName>
</protein>
<sequence length="541" mass="61352">MPKLTIEPCQNCRKRHLKCDGARPVCARCRELGEECSSNSPVIRYRHGLSQYGLEFSDDQPWLTTKTHLQFIDESPHLAYYYDNEQDQPYALSLQHRQSSPSQKQSDTGIDSQNKAKSPKASGPATPPRSSRSSENSPIDTKTQWPDLPRSIWSHKDVQEACLMRYFVEELAQWFDSCDSSKHFALVVPHRAATCPALLYSIFSASARYLSRSQYATGKDVLFAGKRLPYLREETALEYQSLCISHLMELSGDTADVHDENLLAAAVILRFYEEVDAPLVGVDDETYLRGTHVFLNAQAATAVRDDGLQRAAFWVGFRQEFHKAFLQQRVFQFDLNCCNDSTYRLLDPVDDFTWANRIILHCANALMYCYGEQDRTMKNYDELVEYNQGWQALTPPTFNPIYCKEADRSKGEVFPEVWYLDDCIVTAMQHLHLAKILLTVFNPKIPRLGPSRRAAVAQREAEIKANMFRLCGIALSNKTAPGFITACMGVSMCGDRITDRTEQDALLGILVKTEETHALSTKAAQEHLKQAWNNSISDDVV</sequence>
<reference evidence="9" key="1">
    <citation type="journal article" date="2017" name="Genome Biol.">
        <title>Comparative genomics reveals high biological diversity and specific adaptations in the industrially and medically important fungal genus Aspergillus.</title>
        <authorList>
            <person name="de Vries R.P."/>
            <person name="Riley R."/>
            <person name="Wiebenga A."/>
            <person name="Aguilar-Osorio G."/>
            <person name="Amillis S."/>
            <person name="Uchima C.A."/>
            <person name="Anderluh G."/>
            <person name="Asadollahi M."/>
            <person name="Askin M."/>
            <person name="Barry K."/>
            <person name="Battaglia E."/>
            <person name="Bayram O."/>
            <person name="Benocci T."/>
            <person name="Braus-Stromeyer S.A."/>
            <person name="Caldana C."/>
            <person name="Canovas D."/>
            <person name="Cerqueira G.C."/>
            <person name="Chen F."/>
            <person name="Chen W."/>
            <person name="Choi C."/>
            <person name="Clum A."/>
            <person name="Dos Santos R.A."/>
            <person name="Damasio A.R."/>
            <person name="Diallinas G."/>
            <person name="Emri T."/>
            <person name="Fekete E."/>
            <person name="Flipphi M."/>
            <person name="Freyberg S."/>
            <person name="Gallo A."/>
            <person name="Gournas C."/>
            <person name="Habgood R."/>
            <person name="Hainaut M."/>
            <person name="Harispe M.L."/>
            <person name="Henrissat B."/>
            <person name="Hilden K.S."/>
            <person name="Hope R."/>
            <person name="Hossain A."/>
            <person name="Karabika E."/>
            <person name="Karaffa L."/>
            <person name="Karanyi Z."/>
            <person name="Krasevec N."/>
            <person name="Kuo A."/>
            <person name="Kusch H."/>
            <person name="LaButti K."/>
            <person name="Lagendijk E.L."/>
            <person name="Lapidus A."/>
            <person name="Levasseur A."/>
            <person name="Lindquist E."/>
            <person name="Lipzen A."/>
            <person name="Logrieco A.F."/>
            <person name="MacCabe A."/>
            <person name="Maekelae M.R."/>
            <person name="Malavazi I."/>
            <person name="Melin P."/>
            <person name="Meyer V."/>
            <person name="Mielnichuk N."/>
            <person name="Miskei M."/>
            <person name="Molnar A.P."/>
            <person name="Mule G."/>
            <person name="Ngan C.Y."/>
            <person name="Orejas M."/>
            <person name="Orosz E."/>
            <person name="Ouedraogo J.P."/>
            <person name="Overkamp K.M."/>
            <person name="Park H.-S."/>
            <person name="Perrone G."/>
            <person name="Piumi F."/>
            <person name="Punt P.J."/>
            <person name="Ram A.F."/>
            <person name="Ramon A."/>
            <person name="Rauscher S."/>
            <person name="Record E."/>
            <person name="Riano-Pachon D.M."/>
            <person name="Robert V."/>
            <person name="Roehrig J."/>
            <person name="Ruller R."/>
            <person name="Salamov A."/>
            <person name="Salih N.S."/>
            <person name="Samson R.A."/>
            <person name="Sandor E."/>
            <person name="Sanguinetti M."/>
            <person name="Schuetze T."/>
            <person name="Sepcic K."/>
            <person name="Shelest E."/>
            <person name="Sherlock G."/>
            <person name="Sophianopoulou V."/>
            <person name="Squina F.M."/>
            <person name="Sun H."/>
            <person name="Susca A."/>
            <person name="Todd R.B."/>
            <person name="Tsang A."/>
            <person name="Unkles S.E."/>
            <person name="van de Wiele N."/>
            <person name="van Rossen-Uffink D."/>
            <person name="Oliveira J.V."/>
            <person name="Vesth T.C."/>
            <person name="Visser J."/>
            <person name="Yu J.-H."/>
            <person name="Zhou M."/>
            <person name="Andersen M.R."/>
            <person name="Archer D.B."/>
            <person name="Baker S.E."/>
            <person name="Benoit I."/>
            <person name="Brakhage A.A."/>
            <person name="Braus G.H."/>
            <person name="Fischer R."/>
            <person name="Frisvad J.C."/>
            <person name="Goldman G.H."/>
            <person name="Houbraken J."/>
            <person name="Oakley B."/>
            <person name="Pocsi I."/>
            <person name="Scazzocchio C."/>
            <person name="Seiboth B."/>
            <person name="vanKuyk P.A."/>
            <person name="Wortman J."/>
            <person name="Dyer P.S."/>
            <person name="Grigoriev I.V."/>
        </authorList>
    </citation>
    <scope>NUCLEOTIDE SEQUENCE [LARGE SCALE GENOMIC DNA]</scope>
    <source>
        <strain evidence="9">DTO 134E9</strain>
    </source>
</reference>
<dbReference type="RefSeq" id="XP_040689988.1">
    <property type="nucleotide sequence ID" value="XM_040830528.1"/>
</dbReference>
<gene>
    <name evidence="8" type="ORF">ASPWEDRAFT_169840</name>
</gene>
<dbReference type="GeneID" id="63746376"/>
<dbReference type="Gene3D" id="4.10.240.10">
    <property type="entry name" value="Zn(2)-C6 fungal-type DNA-binding domain"/>
    <property type="match status" value="1"/>
</dbReference>
<dbReference type="PROSITE" id="PS50048">
    <property type="entry name" value="ZN2_CY6_FUNGAL_2"/>
    <property type="match status" value="1"/>
</dbReference>
<dbReference type="CDD" id="cd00067">
    <property type="entry name" value="GAL4"/>
    <property type="match status" value="1"/>
</dbReference>
<evidence type="ECO:0000256" key="5">
    <source>
        <dbReference type="ARBA" id="ARBA00023242"/>
    </source>
</evidence>
<dbReference type="Pfam" id="PF00172">
    <property type="entry name" value="Zn_clus"/>
    <property type="match status" value="1"/>
</dbReference>
<evidence type="ECO:0000313" key="8">
    <source>
        <dbReference type="EMBL" id="OJJ36312.1"/>
    </source>
</evidence>
<dbReference type="PANTHER" id="PTHR37534:SF2">
    <property type="entry name" value="N-ACETYLTRANSFERASE DOMAIN-CONTAINING PROTEIN"/>
    <property type="match status" value="1"/>
</dbReference>
<dbReference type="PANTHER" id="PTHR37534">
    <property type="entry name" value="TRANSCRIPTIONAL ACTIVATOR PROTEIN UGA3"/>
    <property type="match status" value="1"/>
</dbReference>
<dbReference type="SUPFAM" id="SSF57701">
    <property type="entry name" value="Zn2/Cys6 DNA-binding domain"/>
    <property type="match status" value="1"/>
</dbReference>
<keyword evidence="3" id="KW-0238">DNA-binding</keyword>
<dbReference type="GO" id="GO:0005634">
    <property type="term" value="C:nucleus"/>
    <property type="evidence" value="ECO:0007669"/>
    <property type="project" value="UniProtKB-SubCell"/>
</dbReference>
<keyword evidence="5" id="KW-0539">Nucleus</keyword>
<dbReference type="Pfam" id="PF11951">
    <property type="entry name" value="Fungal_trans_2"/>
    <property type="match status" value="1"/>
</dbReference>
<dbReference type="PROSITE" id="PS00463">
    <property type="entry name" value="ZN2_CY6_FUNGAL_1"/>
    <property type="match status" value="1"/>
</dbReference>
<dbReference type="EMBL" id="KV878211">
    <property type="protein sequence ID" value="OJJ36312.1"/>
    <property type="molecule type" value="Genomic_DNA"/>
</dbReference>
<feature type="region of interest" description="Disordered" evidence="6">
    <location>
        <begin position="94"/>
        <end position="143"/>
    </location>
</feature>
<feature type="domain" description="Zn(2)-C6 fungal-type" evidence="7">
    <location>
        <begin position="8"/>
        <end position="38"/>
    </location>
</feature>
<evidence type="ECO:0000313" key="9">
    <source>
        <dbReference type="Proteomes" id="UP000184383"/>
    </source>
</evidence>
<evidence type="ECO:0000256" key="3">
    <source>
        <dbReference type="ARBA" id="ARBA00023125"/>
    </source>
</evidence>
<evidence type="ECO:0000256" key="2">
    <source>
        <dbReference type="ARBA" id="ARBA00023015"/>
    </source>
</evidence>
<dbReference type="SMART" id="SM00066">
    <property type="entry name" value="GAL4"/>
    <property type="match status" value="1"/>
</dbReference>
<evidence type="ECO:0000259" key="7">
    <source>
        <dbReference type="PROSITE" id="PS50048"/>
    </source>
</evidence>
<comment type="subcellular location">
    <subcellularLocation>
        <location evidence="1">Nucleus</location>
    </subcellularLocation>
</comment>
<dbReference type="AlphaFoldDB" id="A0A1L9RN25"/>
<dbReference type="GO" id="GO:0045944">
    <property type="term" value="P:positive regulation of transcription by RNA polymerase II"/>
    <property type="evidence" value="ECO:0007669"/>
    <property type="project" value="TreeGrafter"/>
</dbReference>
<dbReference type="InterPro" id="IPR001138">
    <property type="entry name" value="Zn2Cys6_DnaBD"/>
</dbReference>
<dbReference type="VEuPathDB" id="FungiDB:ASPWEDRAFT_169840"/>
<dbReference type="OrthoDB" id="407832at2759"/>
<feature type="compositionally biased region" description="Polar residues" evidence="6">
    <location>
        <begin position="95"/>
        <end position="116"/>
    </location>
</feature>
<dbReference type="GO" id="GO:0008270">
    <property type="term" value="F:zinc ion binding"/>
    <property type="evidence" value="ECO:0007669"/>
    <property type="project" value="InterPro"/>
</dbReference>
<evidence type="ECO:0000256" key="1">
    <source>
        <dbReference type="ARBA" id="ARBA00004123"/>
    </source>
</evidence>
<dbReference type="Proteomes" id="UP000184383">
    <property type="component" value="Unassembled WGS sequence"/>
</dbReference>
<evidence type="ECO:0000256" key="6">
    <source>
        <dbReference type="SAM" id="MobiDB-lite"/>
    </source>
</evidence>